<dbReference type="GO" id="GO:0005576">
    <property type="term" value="C:extracellular region"/>
    <property type="evidence" value="ECO:0007669"/>
    <property type="project" value="TreeGrafter"/>
</dbReference>
<gene>
    <name evidence="7" type="ORF">BBOMB_0420</name>
</gene>
<evidence type="ECO:0000256" key="4">
    <source>
        <dbReference type="RuleBase" id="RU003744"/>
    </source>
</evidence>
<dbReference type="eggNOG" id="COG0834">
    <property type="taxonomic scope" value="Bacteria"/>
</dbReference>
<name>A0A080N2A5_9BIFI</name>
<feature type="domain" description="Solute-binding protein family 3/N-terminal" evidence="6">
    <location>
        <begin position="38"/>
        <end position="270"/>
    </location>
</feature>
<dbReference type="PROSITE" id="PS51257">
    <property type="entry name" value="PROKAR_LIPOPROTEIN"/>
    <property type="match status" value="1"/>
</dbReference>
<dbReference type="Pfam" id="PF00497">
    <property type="entry name" value="SBP_bac_3"/>
    <property type="match status" value="1"/>
</dbReference>
<dbReference type="EMBL" id="ATLK01000001">
    <property type="protein sequence ID" value="KFF31088.1"/>
    <property type="molecule type" value="Genomic_DNA"/>
</dbReference>
<evidence type="ECO:0000313" key="8">
    <source>
        <dbReference type="Proteomes" id="UP000028730"/>
    </source>
</evidence>
<evidence type="ECO:0000256" key="3">
    <source>
        <dbReference type="ARBA" id="ARBA00022729"/>
    </source>
</evidence>
<dbReference type="OrthoDB" id="9807888at2"/>
<keyword evidence="8" id="KW-1185">Reference proteome</keyword>
<feature type="chain" id="PRO_5039640717" evidence="5">
    <location>
        <begin position="24"/>
        <end position="284"/>
    </location>
</feature>
<keyword evidence="3 5" id="KW-0732">Signal</keyword>
<evidence type="ECO:0000256" key="2">
    <source>
        <dbReference type="ARBA" id="ARBA00022448"/>
    </source>
</evidence>
<dbReference type="PROSITE" id="PS01039">
    <property type="entry name" value="SBP_BACTERIAL_3"/>
    <property type="match status" value="1"/>
</dbReference>
<dbReference type="SMART" id="SM00062">
    <property type="entry name" value="PBPb"/>
    <property type="match status" value="1"/>
</dbReference>
<dbReference type="Proteomes" id="UP000028730">
    <property type="component" value="Unassembled WGS sequence"/>
</dbReference>
<organism evidence="7 8">
    <name type="scientific">Bifidobacterium bombi DSM 19703</name>
    <dbReference type="NCBI Taxonomy" id="1341695"/>
    <lineage>
        <taxon>Bacteria</taxon>
        <taxon>Bacillati</taxon>
        <taxon>Actinomycetota</taxon>
        <taxon>Actinomycetes</taxon>
        <taxon>Bifidobacteriales</taxon>
        <taxon>Bifidobacteriaceae</taxon>
        <taxon>Bifidobacterium</taxon>
    </lineage>
</organism>
<reference evidence="7 8" key="1">
    <citation type="journal article" date="2014" name="Appl. Environ. Microbiol.">
        <title>Genomic encyclopedia of type strains of the genus Bifidobacterium.</title>
        <authorList>
            <person name="Milani C."/>
            <person name="Lugli G.A."/>
            <person name="Duranti S."/>
            <person name="Turroni F."/>
            <person name="Bottacini F."/>
            <person name="Mangifesta M."/>
            <person name="Sanchez B."/>
            <person name="Viappiani A."/>
            <person name="Mancabelli L."/>
            <person name="Taminiau B."/>
            <person name="Delcenserie V."/>
            <person name="Barrangou R."/>
            <person name="Margolles A."/>
            <person name="van Sinderen D."/>
            <person name="Ventura M."/>
        </authorList>
    </citation>
    <scope>NUCLEOTIDE SEQUENCE [LARGE SCALE GENOMIC DNA]</scope>
    <source>
        <strain evidence="7 8">DSM 19703</strain>
    </source>
</reference>
<dbReference type="InterPro" id="IPR001638">
    <property type="entry name" value="Solute-binding_3/MltF_N"/>
</dbReference>
<dbReference type="PANTHER" id="PTHR30085:SF6">
    <property type="entry name" value="ABC TRANSPORTER GLUTAMINE-BINDING PROTEIN GLNH"/>
    <property type="match status" value="1"/>
</dbReference>
<feature type="signal peptide" evidence="5">
    <location>
        <begin position="1"/>
        <end position="23"/>
    </location>
</feature>
<dbReference type="PANTHER" id="PTHR30085">
    <property type="entry name" value="AMINO ACID ABC TRANSPORTER PERMEASE"/>
    <property type="match status" value="1"/>
</dbReference>
<evidence type="ECO:0000256" key="1">
    <source>
        <dbReference type="ARBA" id="ARBA00010333"/>
    </source>
</evidence>
<accession>A0A080N2A5</accession>
<comment type="caution">
    <text evidence="7">The sequence shown here is derived from an EMBL/GenBank/DDBJ whole genome shotgun (WGS) entry which is preliminary data.</text>
</comment>
<proteinExistence type="inferred from homology"/>
<evidence type="ECO:0000313" key="7">
    <source>
        <dbReference type="EMBL" id="KFF31088.1"/>
    </source>
</evidence>
<dbReference type="AlphaFoldDB" id="A0A080N2A5"/>
<dbReference type="STRING" id="1341695.BBOMB_0420"/>
<evidence type="ECO:0000259" key="6">
    <source>
        <dbReference type="SMART" id="SM00062"/>
    </source>
</evidence>
<dbReference type="SUPFAM" id="SSF53850">
    <property type="entry name" value="Periplasmic binding protein-like II"/>
    <property type="match status" value="1"/>
</dbReference>
<protein>
    <submittedName>
        <fullName evidence="7">ABC transporter, substrate-binding protein</fullName>
    </submittedName>
</protein>
<dbReference type="InterPro" id="IPR051455">
    <property type="entry name" value="Bact_solute-bind_prot3"/>
</dbReference>
<dbReference type="GO" id="GO:0006865">
    <property type="term" value="P:amino acid transport"/>
    <property type="evidence" value="ECO:0007669"/>
    <property type="project" value="TreeGrafter"/>
</dbReference>
<dbReference type="GO" id="GO:0030288">
    <property type="term" value="C:outer membrane-bounded periplasmic space"/>
    <property type="evidence" value="ECO:0007669"/>
    <property type="project" value="TreeGrafter"/>
</dbReference>
<dbReference type="Gene3D" id="3.40.190.10">
    <property type="entry name" value="Periplasmic binding protein-like II"/>
    <property type="match status" value="2"/>
</dbReference>
<evidence type="ECO:0000256" key="5">
    <source>
        <dbReference type="SAM" id="SignalP"/>
    </source>
</evidence>
<dbReference type="RefSeq" id="WP_044086606.1">
    <property type="nucleotide sequence ID" value="NZ_ATLK01000001.1"/>
</dbReference>
<comment type="similarity">
    <text evidence="1 4">Belongs to the bacterial solute-binding protein 3 family.</text>
</comment>
<keyword evidence="2" id="KW-0813">Transport</keyword>
<sequence>MLSQLKRTAVVALTVVMSLSMGACGPNDNQSQISGGPTIAVGLSLDIPGIGLEHEGRYSGFDVEIAKYVAHKLGYSDKQIVFKNIEPSVRVDALNHNVVDILVSPLQQNIAKVHETSAAASNDFEFAGPALTTRQGFLAFADAIDSFKDGSLLSGKRVCTVSGLGDEAAITSMSPGVGIIEFSNYGQCLTALMSSEVDAMSADVAALKGFSSQVPDERLSVSELDGSGIEHGIWTRAGTTRLKEKIRGILSDMVSEGAWNDAVSHMEKSTGFRPEGKPNLTTRQ</sequence>
<dbReference type="InterPro" id="IPR018313">
    <property type="entry name" value="SBP_3_CS"/>
</dbReference>